<evidence type="ECO:0000313" key="1">
    <source>
        <dbReference type="EMBL" id="KHF98113.1"/>
    </source>
</evidence>
<accession>A0A0B0MF96</accession>
<protein>
    <submittedName>
        <fullName evidence="1">Uncharacterized protein</fullName>
    </submittedName>
</protein>
<comment type="caution">
    <text evidence="1">The sequence shown here is derived from an EMBL/GenBank/DDBJ whole genome shotgun (WGS) entry which is preliminary data.</text>
</comment>
<reference evidence="2" key="1">
    <citation type="submission" date="2014-09" db="EMBL/GenBank/DDBJ databases">
        <authorList>
            <person name="Mudge J."/>
            <person name="Ramaraj T."/>
            <person name="Lindquist I.E."/>
            <person name="Bharti A.K."/>
            <person name="Sundararajan A."/>
            <person name="Cameron C.T."/>
            <person name="Woodward J.E."/>
            <person name="May G.D."/>
            <person name="Brubaker C."/>
            <person name="Broadhvest J."/>
            <person name="Wilkins T.A."/>
        </authorList>
    </citation>
    <scope>NUCLEOTIDE SEQUENCE</scope>
    <source>
        <strain evidence="2">cv. AKA8401</strain>
    </source>
</reference>
<keyword evidence="2" id="KW-1185">Reference proteome</keyword>
<gene>
    <name evidence="1" type="ORF">F383_37329</name>
</gene>
<organism evidence="1 2">
    <name type="scientific">Gossypium arboreum</name>
    <name type="common">Tree cotton</name>
    <name type="synonym">Gossypium nanking</name>
    <dbReference type="NCBI Taxonomy" id="29729"/>
    <lineage>
        <taxon>Eukaryota</taxon>
        <taxon>Viridiplantae</taxon>
        <taxon>Streptophyta</taxon>
        <taxon>Embryophyta</taxon>
        <taxon>Tracheophyta</taxon>
        <taxon>Spermatophyta</taxon>
        <taxon>Magnoliopsida</taxon>
        <taxon>eudicotyledons</taxon>
        <taxon>Gunneridae</taxon>
        <taxon>Pentapetalae</taxon>
        <taxon>rosids</taxon>
        <taxon>malvids</taxon>
        <taxon>Malvales</taxon>
        <taxon>Malvaceae</taxon>
        <taxon>Malvoideae</taxon>
        <taxon>Gossypium</taxon>
    </lineage>
</organism>
<proteinExistence type="predicted"/>
<sequence>MLHTASTRASDLAVWHKSVYPIGLPWPSTRACVAIFKAHGCSYTGSDAGWDTAMCSNFECPHGL</sequence>
<dbReference type="Proteomes" id="UP000032142">
    <property type="component" value="Unassembled WGS sequence"/>
</dbReference>
<dbReference type="EMBL" id="JRRC01028502">
    <property type="protein sequence ID" value="KHF98113.1"/>
    <property type="molecule type" value="Genomic_DNA"/>
</dbReference>
<name>A0A0B0MF96_GOSAR</name>
<evidence type="ECO:0000313" key="2">
    <source>
        <dbReference type="Proteomes" id="UP000032142"/>
    </source>
</evidence>
<dbReference type="AlphaFoldDB" id="A0A0B0MF96"/>